<protein>
    <submittedName>
        <fullName evidence="1">Calycin-like protein</fullName>
    </submittedName>
</protein>
<dbReference type="AlphaFoldDB" id="A0AA38P6B4"/>
<keyword evidence="2" id="KW-1185">Reference proteome</keyword>
<gene>
    <name evidence="1" type="ORF">F5878DRAFT_231995</name>
</gene>
<dbReference type="InterPro" id="IPR008729">
    <property type="entry name" value="PA_de_COase"/>
</dbReference>
<proteinExistence type="predicted"/>
<accession>A0AA38P6B4</accession>
<dbReference type="InterPro" id="IPR012674">
    <property type="entry name" value="Calycin"/>
</dbReference>
<dbReference type="Gene3D" id="2.40.128.20">
    <property type="match status" value="1"/>
</dbReference>
<reference evidence="1" key="1">
    <citation type="submission" date="2022-08" db="EMBL/GenBank/DDBJ databases">
        <authorList>
            <consortium name="DOE Joint Genome Institute"/>
            <person name="Min B."/>
            <person name="Riley R."/>
            <person name="Sierra-Patev S."/>
            <person name="Naranjo-Ortiz M."/>
            <person name="Looney B."/>
            <person name="Konkel Z."/>
            <person name="Slot J.C."/>
            <person name="Sakamoto Y."/>
            <person name="Steenwyk J.L."/>
            <person name="Rokas A."/>
            <person name="Carro J."/>
            <person name="Camarero S."/>
            <person name="Ferreira P."/>
            <person name="Molpeceres G."/>
            <person name="Ruiz-Duenas F.J."/>
            <person name="Serrano A."/>
            <person name="Henrissat B."/>
            <person name="Drula E."/>
            <person name="Hughes K.W."/>
            <person name="Mata J.L."/>
            <person name="Ishikawa N.K."/>
            <person name="Vargas-Isla R."/>
            <person name="Ushijima S."/>
            <person name="Smith C.A."/>
            <person name="Ahrendt S."/>
            <person name="Andreopoulos W."/>
            <person name="He G."/>
            <person name="Labutti K."/>
            <person name="Lipzen A."/>
            <person name="Ng V."/>
            <person name="Sandor L."/>
            <person name="Barry K."/>
            <person name="Martinez A.T."/>
            <person name="Xiao Y."/>
            <person name="Gibbons J.G."/>
            <person name="Terashima K."/>
            <person name="Hibbett D.S."/>
            <person name="Grigoriev I.V."/>
        </authorList>
    </citation>
    <scope>NUCLEOTIDE SEQUENCE</scope>
    <source>
        <strain evidence="1">TFB9207</strain>
    </source>
</reference>
<dbReference type="EMBL" id="MU806272">
    <property type="protein sequence ID" value="KAJ3837084.1"/>
    <property type="molecule type" value="Genomic_DNA"/>
</dbReference>
<organism evidence="1 2">
    <name type="scientific">Lentinula raphanica</name>
    <dbReference type="NCBI Taxonomy" id="153919"/>
    <lineage>
        <taxon>Eukaryota</taxon>
        <taxon>Fungi</taxon>
        <taxon>Dikarya</taxon>
        <taxon>Basidiomycota</taxon>
        <taxon>Agaricomycotina</taxon>
        <taxon>Agaricomycetes</taxon>
        <taxon>Agaricomycetidae</taxon>
        <taxon>Agaricales</taxon>
        <taxon>Marasmiineae</taxon>
        <taxon>Omphalotaceae</taxon>
        <taxon>Lentinula</taxon>
    </lineage>
</organism>
<evidence type="ECO:0000313" key="1">
    <source>
        <dbReference type="EMBL" id="KAJ3837084.1"/>
    </source>
</evidence>
<evidence type="ECO:0000313" key="2">
    <source>
        <dbReference type="Proteomes" id="UP001163846"/>
    </source>
</evidence>
<name>A0AA38P6B4_9AGAR</name>
<dbReference type="PANTHER" id="PTHR40087">
    <property type="entry name" value="PHENOLIC ACID DECARBOXYLASE PADC"/>
    <property type="match status" value="1"/>
</dbReference>
<dbReference type="Proteomes" id="UP001163846">
    <property type="component" value="Unassembled WGS sequence"/>
</dbReference>
<dbReference type="SUPFAM" id="SSF50814">
    <property type="entry name" value="Lipocalins"/>
    <property type="match status" value="1"/>
</dbReference>
<sequence>MAPLTDSVNPLINKHIVYEFEGLEGSDTPARYEAWCQSEETIVYKMHGGPYKGRSAYQRAFYQKLSDADEIYMISWIEEVGTTVSLVVNLKEKTINGFLAFAPGHFREREIFRADKRNPETLDQWRQLAYVDNKPIHRVPYQVFARIIEVSEGAGDLQPRTEADPYF</sequence>
<dbReference type="GO" id="GO:0016831">
    <property type="term" value="F:carboxy-lyase activity"/>
    <property type="evidence" value="ECO:0007669"/>
    <property type="project" value="InterPro"/>
</dbReference>
<dbReference type="PANTHER" id="PTHR40087:SF1">
    <property type="entry name" value="PHENOLIC ACID DECARBOXYLASE PADC"/>
    <property type="match status" value="1"/>
</dbReference>
<dbReference type="Pfam" id="PF05870">
    <property type="entry name" value="PA_decarbox"/>
    <property type="match status" value="1"/>
</dbReference>
<comment type="caution">
    <text evidence="1">The sequence shown here is derived from an EMBL/GenBank/DDBJ whole genome shotgun (WGS) entry which is preliminary data.</text>
</comment>